<keyword evidence="7" id="KW-0732">Signal</keyword>
<feature type="signal peptide" evidence="7">
    <location>
        <begin position="1"/>
        <end position="24"/>
    </location>
</feature>
<dbReference type="PANTHER" id="PTHR47182">
    <property type="entry name" value="CELL WALL ALPHA-1,3-GLUCAN SYNTHASE AGS1-RELATED"/>
    <property type="match status" value="1"/>
</dbReference>
<dbReference type="InterPro" id="IPR058658">
    <property type="entry name" value="Mok11-13/Ags1-like_Ig_2"/>
</dbReference>
<dbReference type="Pfam" id="PF26111">
    <property type="entry name" value="Ig_Mok13"/>
    <property type="match status" value="1"/>
</dbReference>
<dbReference type="Pfam" id="PF00128">
    <property type="entry name" value="Alpha-amylase"/>
    <property type="match status" value="1"/>
</dbReference>
<dbReference type="InterPro" id="IPR001296">
    <property type="entry name" value="Glyco_trans_1"/>
</dbReference>
<organism evidence="9 10">
    <name type="scientific">Trichoglossum hirsutum</name>
    <dbReference type="NCBI Taxonomy" id="265104"/>
    <lineage>
        <taxon>Eukaryota</taxon>
        <taxon>Fungi</taxon>
        <taxon>Dikarya</taxon>
        <taxon>Ascomycota</taxon>
        <taxon>Pezizomycotina</taxon>
        <taxon>Geoglossomycetes</taxon>
        <taxon>Geoglossales</taxon>
        <taxon>Geoglossaceae</taxon>
        <taxon>Trichoglossum</taxon>
    </lineage>
</organism>
<dbReference type="InterPro" id="IPR058656">
    <property type="entry name" value="Mok11-13/Ags1-like_GH"/>
</dbReference>
<comment type="similarity">
    <text evidence="1">Belongs to the glycosyltransferase group 1 family.</text>
</comment>
<dbReference type="EC" id="2.4.1.183" evidence="2"/>
<comment type="catalytic activity">
    <reaction evidence="5">
        <text>[(1-&gt;3)-alpha-D-glucosyl](n) + UDP-alpha-D-glucose = [(1-&gt;3)-alpha-D-glucosyl](n+1) + UDP + H(+)</text>
        <dbReference type="Rhea" id="RHEA:19749"/>
        <dbReference type="Rhea" id="RHEA-COMP:11150"/>
        <dbReference type="Rhea" id="RHEA-COMP:11151"/>
        <dbReference type="ChEBI" id="CHEBI:15378"/>
        <dbReference type="ChEBI" id="CHEBI:28100"/>
        <dbReference type="ChEBI" id="CHEBI:58223"/>
        <dbReference type="ChEBI" id="CHEBI:58885"/>
        <dbReference type="EC" id="2.4.1.183"/>
    </reaction>
</comment>
<dbReference type="InterPro" id="IPR058659">
    <property type="entry name" value="Mok11-13/Ags1-like_CBM"/>
</dbReference>
<sequence>MLGFTHTPSSLLLLLLLVPAVTNALRYDPSHVGYNLNENATATTPLDYWGQWDGHQYHPSPENWRIPFYTIFLDRFANGDPMNDDANGTAWEHDVMSNQFRNGGDVRGLMGSLDYLQGMGIKGLYLAGSPHINIPWGSDGYSPLDLTLLDRHFGNIDDWRAFITEAHRRGMYVVLENTMATMGDLIGFENYLNTSTPFRFDEHNAVWKSERRYHDFHPGNGFNDNCEYPTFWSDKGSMYDGVIDQFQGRCRDSEFDQYGEIAAFGNYTEWQRQLSKFAFVQDRLREWDPNVLAKIKRFSCITISMLDIDGFRIDKALQVTVDAQGDWSDYIRGCASSVGKKNFFIPGEVVSGNAFGAVYYGRGKQPSQAVNTTEDAIMSTNASDPSLFIRSSEKSALDGAAFHYSIYRALTRFLGLDGVFEAEMDTPVNWVDGWNAILQTNDLVNANTGVFDPRHMYGVTNQDVFRWPGIRNGTEKQLLGLFIITLHLPGIPMLVWGEEQAFYVLDSTANNYLYGRSPMTSALAWQIHGCYRIGSQKYFNFPLDKALYGCMDDSVSLDQRDPSHPIRNIIKQMNELRQLYPVLNDGYYLQQLSNQTRDIFLPGSGGTRTETGMWSTYRARFKTQDFGQGNQSIWFVYSNENQTVTFQFDCADQKKALIAPFDQGVTVKNLFYPYEEYRLESSSTKLGLEGSSEFSGCLAQLTLPAWGYKAFVPKEKFKRTSPVITKFLPYHDQRILSAVPLGSSEAIQIQIHFSDDMSCEQLTKSIVINSTTQDGKNARLDGNSVSCRSASNTDDPLVYSGQIATTWMFIANLVDVANGIHTVTVRNVSTADGSRFTNSVDRFMFRIGQSDNPMVFTMQSNYTTGLLLKDPQHGLWVSHKAAGADKWRYSLNWGSTYSDWQDYKGGSSTLRPQKWSGTKQQRWSGEHVIVQYWSSAAGSSNHIQHADLDGPSRRFPHVFVQGPFNQYGFDAGIPSQMKLSNNGSWQFNFMTEWPDKFQLNVWGMNPDGSTDQTAVFGDVDNDTVVDRIPPISLIDNVINVSSPPPSPYLSYRVILSDAEYKYILVPAGSRWQQLVLYLLLGLMPIVTAVAGIQVFMMSFYQVKFNDKGNTAKGGKFLGALAMHWQNTRGRGTSFRIRNWGSSSRASDQESSRTGNDPAASDLLPGLQSANPSENALAMEAGHPTRKTVLIATMEYDIDDWGIKIKIGGLGVMARLMGKSLGHQDLIWVIPCVGGIDYPLDQPAENMIITILGDQYVVHVQYHKLRNITYVLLDAPVFRQQTKTEPYPPRMDDLDSAIYYSAWNSCIAEAIRRFPVDLYHINDYHGALAPLHLLPATIPCCLSLHNAEFQGLWPMRTAKEREEVNRVFNLDPDISEKYVQFGEAFNLLHAGASYLRVHQKGFGAVGVSKKYGKRSYARYPIFWGLKGVGSLPNPDPDDVGEWNGDIPAKDEVAVDPEFEAQRGELRVQAQEWAGLERDASAELFVFVGRWSLQKGVDLIADVFPSILDKNPKTQLICIGPVIDLYGKFAALKLDKMMQLYPKRVFSKPEFTALPPYIFSGAEFALIPSRDEPFGLVAVEFGRKGALGVGARVGGLGQMPGWWYTVESTTTKHLLQQFKGAIQEALSSKNEVRAKMRARSSLQRFPVAKWVEDLDVLQSTARKIHQKEAGKKT</sequence>
<dbReference type="GO" id="GO:0047657">
    <property type="term" value="F:alpha-1,3-glucan synthase activity"/>
    <property type="evidence" value="ECO:0007669"/>
    <property type="project" value="UniProtKB-EC"/>
</dbReference>
<dbReference type="SUPFAM" id="SSF53756">
    <property type="entry name" value="UDP-Glycosyltransferase/glycogen phosphorylase"/>
    <property type="match status" value="1"/>
</dbReference>
<dbReference type="FunFam" id="3.20.20.80:FF:000073">
    <property type="entry name" value="Alpha-1,3-glucan synthase Ags2"/>
    <property type="match status" value="1"/>
</dbReference>
<evidence type="ECO:0000259" key="8">
    <source>
        <dbReference type="SMART" id="SM00642"/>
    </source>
</evidence>
<evidence type="ECO:0000313" key="10">
    <source>
        <dbReference type="Proteomes" id="UP000750711"/>
    </source>
</evidence>
<dbReference type="FunFam" id="3.40.50.2000:FF:000058">
    <property type="entry name" value="Alpha-1,3-glucan synthase Ags1"/>
    <property type="match status" value="1"/>
</dbReference>
<dbReference type="Pfam" id="PF26122">
    <property type="entry name" value="CBM_Mok13"/>
    <property type="match status" value="1"/>
</dbReference>
<keyword evidence="4" id="KW-0808">Transferase</keyword>
<evidence type="ECO:0000256" key="6">
    <source>
        <dbReference type="SAM" id="MobiDB-lite"/>
    </source>
</evidence>
<dbReference type="SUPFAM" id="SSF51445">
    <property type="entry name" value="(Trans)glycosidases"/>
    <property type="match status" value="1"/>
</dbReference>
<dbReference type="Gene3D" id="3.40.50.2000">
    <property type="entry name" value="Glycogen Phosphorylase B"/>
    <property type="match status" value="2"/>
</dbReference>
<dbReference type="InterPro" id="IPR006047">
    <property type="entry name" value="GH13_cat_dom"/>
</dbReference>
<accession>A0A9P8L5N6</accession>
<feature type="non-terminal residue" evidence="9">
    <location>
        <position position="1671"/>
    </location>
</feature>
<dbReference type="CDD" id="cd11323">
    <property type="entry name" value="AmyAc_AGS"/>
    <property type="match status" value="1"/>
</dbReference>
<comment type="caution">
    <text evidence="9">The sequence shown here is derived from an EMBL/GenBank/DDBJ whole genome shotgun (WGS) entry which is preliminary data.</text>
</comment>
<gene>
    <name evidence="9" type="ORF">GP486_006335</name>
</gene>
<dbReference type="InterPro" id="IPR017853">
    <property type="entry name" value="GH"/>
</dbReference>
<evidence type="ECO:0000256" key="5">
    <source>
        <dbReference type="ARBA" id="ARBA00048960"/>
    </source>
</evidence>
<feature type="domain" description="Glycosyl hydrolase family 13 catalytic" evidence="8">
    <location>
        <begin position="70"/>
        <end position="577"/>
    </location>
</feature>
<dbReference type="EMBL" id="JAGHQM010001394">
    <property type="protein sequence ID" value="KAH0555720.1"/>
    <property type="molecule type" value="Genomic_DNA"/>
</dbReference>
<evidence type="ECO:0000313" key="9">
    <source>
        <dbReference type="EMBL" id="KAH0555720.1"/>
    </source>
</evidence>
<evidence type="ECO:0000256" key="2">
    <source>
        <dbReference type="ARBA" id="ARBA00012688"/>
    </source>
</evidence>
<keyword evidence="3" id="KW-0328">Glycosyltransferase</keyword>
<reference evidence="9" key="1">
    <citation type="submission" date="2021-03" db="EMBL/GenBank/DDBJ databases">
        <title>Comparative genomics and phylogenomic investigation of the class Geoglossomycetes provide insights into ecological specialization and systematics.</title>
        <authorList>
            <person name="Melie T."/>
            <person name="Pirro S."/>
            <person name="Miller A.N."/>
            <person name="Quandt A."/>
        </authorList>
    </citation>
    <scope>NUCLEOTIDE SEQUENCE</scope>
    <source>
        <strain evidence="9">CAQ_001_2017</strain>
    </source>
</reference>
<evidence type="ECO:0000256" key="1">
    <source>
        <dbReference type="ARBA" id="ARBA00006122"/>
    </source>
</evidence>
<keyword evidence="10" id="KW-1185">Reference proteome</keyword>
<dbReference type="Pfam" id="PF26108">
    <property type="entry name" value="GH_Mok13"/>
    <property type="match status" value="1"/>
</dbReference>
<feature type="chain" id="PRO_5040329133" description="alpha-1,3-glucan synthase" evidence="7">
    <location>
        <begin position="25"/>
        <end position="1671"/>
    </location>
</feature>
<dbReference type="GO" id="GO:0009277">
    <property type="term" value="C:fungal-type cell wall"/>
    <property type="evidence" value="ECO:0007669"/>
    <property type="project" value="TreeGrafter"/>
</dbReference>
<dbReference type="Gene3D" id="3.20.20.80">
    <property type="entry name" value="Glycosidases"/>
    <property type="match status" value="1"/>
</dbReference>
<feature type="region of interest" description="Disordered" evidence="6">
    <location>
        <begin position="1137"/>
        <end position="1164"/>
    </location>
</feature>
<dbReference type="InterPro" id="IPR013534">
    <property type="entry name" value="Starch_synth_cat_dom"/>
</dbReference>
<evidence type="ECO:0000256" key="7">
    <source>
        <dbReference type="SAM" id="SignalP"/>
    </source>
</evidence>
<dbReference type="Proteomes" id="UP000750711">
    <property type="component" value="Unassembled WGS sequence"/>
</dbReference>
<dbReference type="PANTHER" id="PTHR47182:SF2">
    <property type="entry name" value="CELL WALL ALPHA-1,3-GLUCAN SYNTHASE AGS1"/>
    <property type="match status" value="1"/>
</dbReference>
<dbReference type="InterPro" id="IPR058657">
    <property type="entry name" value="Mok11-13/Ags1-like_Ig"/>
</dbReference>
<dbReference type="FunFam" id="3.40.50.2000:FF:000052">
    <property type="entry name" value="Alpha-1,3-glucan synthase Ags2"/>
    <property type="match status" value="1"/>
</dbReference>
<dbReference type="GO" id="GO:0070600">
    <property type="term" value="P:fungal-type cell wall (1-&gt;3)-alpha-glucan biosynthetic process"/>
    <property type="evidence" value="ECO:0007669"/>
    <property type="project" value="TreeGrafter"/>
</dbReference>
<dbReference type="Pfam" id="PF26114">
    <property type="entry name" value="Ig_2_Mok13"/>
    <property type="match status" value="1"/>
</dbReference>
<dbReference type="Pfam" id="PF08323">
    <property type="entry name" value="Glyco_transf_5"/>
    <property type="match status" value="1"/>
</dbReference>
<name>A0A9P8L5N6_9PEZI</name>
<evidence type="ECO:0000256" key="4">
    <source>
        <dbReference type="ARBA" id="ARBA00022679"/>
    </source>
</evidence>
<evidence type="ECO:0000256" key="3">
    <source>
        <dbReference type="ARBA" id="ARBA00022676"/>
    </source>
</evidence>
<protein>
    <recommendedName>
        <fullName evidence="2">alpha-1,3-glucan synthase</fullName>
        <ecNumber evidence="2">2.4.1.183</ecNumber>
    </recommendedName>
</protein>
<proteinExistence type="inferred from homology"/>
<dbReference type="CDD" id="cd03791">
    <property type="entry name" value="GT5_Glycogen_synthase_DULL1-like"/>
    <property type="match status" value="1"/>
</dbReference>
<dbReference type="SMART" id="SM00642">
    <property type="entry name" value="Aamy"/>
    <property type="match status" value="1"/>
</dbReference>
<dbReference type="InterPro" id="IPR058655">
    <property type="entry name" value="Mok11-14/Ags1-like"/>
</dbReference>
<dbReference type="Pfam" id="PF00534">
    <property type="entry name" value="Glycos_transf_1"/>
    <property type="match status" value="1"/>
</dbReference>